<dbReference type="AlphaFoldDB" id="A0A0G4G491"/>
<name>A0A0G4G491_9ALVE</name>
<keyword evidence="1" id="KW-0472">Membrane</keyword>
<protein>
    <submittedName>
        <fullName evidence="2">Uncharacterized protein</fullName>
    </submittedName>
</protein>
<accession>A0A0G4G491</accession>
<evidence type="ECO:0000256" key="1">
    <source>
        <dbReference type="SAM" id="Phobius"/>
    </source>
</evidence>
<feature type="transmembrane region" description="Helical" evidence="1">
    <location>
        <begin position="79"/>
        <end position="100"/>
    </location>
</feature>
<dbReference type="EMBL" id="CDMZ01000876">
    <property type="protein sequence ID" value="CEM23135.1"/>
    <property type="molecule type" value="Genomic_DNA"/>
</dbReference>
<gene>
    <name evidence="2" type="ORF">Cvel_20179</name>
</gene>
<keyword evidence="1" id="KW-0812">Transmembrane</keyword>
<feature type="transmembrane region" description="Helical" evidence="1">
    <location>
        <begin position="47"/>
        <end position="67"/>
    </location>
</feature>
<keyword evidence="1" id="KW-1133">Transmembrane helix</keyword>
<feature type="transmembrane region" description="Helical" evidence="1">
    <location>
        <begin position="151"/>
        <end position="169"/>
    </location>
</feature>
<sequence length="213" mass="24215">MRFPRGSLPTSFLGLGLKHVDDEYEPQDVEDFVQHLFVSTAHLPHNLFGIVQALFLTVTYFYIMIVFTSMSQVMANLMYFSMFSLLFPLGICVVCGRVGMEEVSLSDGKKARMCTYMKPDGAPPSWRKLPTSKRFSLIGSGVEVLEIRTNAILLIASCVSFAPLVLVAFREEYQHLFRTDERVTFNSQMSRVEEFAGLVICLLFAAVYFYVNW</sequence>
<evidence type="ECO:0000313" key="2">
    <source>
        <dbReference type="EMBL" id="CEM23135.1"/>
    </source>
</evidence>
<proteinExistence type="predicted"/>
<feature type="transmembrane region" description="Helical" evidence="1">
    <location>
        <begin position="195"/>
        <end position="211"/>
    </location>
</feature>
<reference evidence="2" key="1">
    <citation type="submission" date="2014-11" db="EMBL/GenBank/DDBJ databases">
        <authorList>
            <person name="Otto D Thomas"/>
            <person name="Naeem Raeece"/>
        </authorList>
    </citation>
    <scope>NUCLEOTIDE SEQUENCE</scope>
</reference>
<organism evidence="2">
    <name type="scientific">Chromera velia CCMP2878</name>
    <dbReference type="NCBI Taxonomy" id="1169474"/>
    <lineage>
        <taxon>Eukaryota</taxon>
        <taxon>Sar</taxon>
        <taxon>Alveolata</taxon>
        <taxon>Colpodellida</taxon>
        <taxon>Chromeraceae</taxon>
        <taxon>Chromera</taxon>
    </lineage>
</organism>
<dbReference type="VEuPathDB" id="CryptoDB:Cvel_20179"/>
<dbReference type="PhylomeDB" id="A0A0G4G491"/>